<sequence length="165" mass="17517">MASTGSSASSTSSTVIGNGTSEAHSSSTAPAFLNPYATVTARSHIPITLDLKNPNYTKWSSFFKSMCGKFGSSGTLTAATLSPTATPGYRQTTAYAAGCSAPSPRKSSTSPMVDDQTAQQLWTAIKDLFDTNKESHAVFLSHEFHSLRETSPSPTTARKEDEDPR</sequence>
<dbReference type="AlphaFoldDB" id="A0AAQ3TB04"/>
<evidence type="ECO:0000313" key="2">
    <source>
        <dbReference type="EMBL" id="WVZ70188.1"/>
    </source>
</evidence>
<feature type="region of interest" description="Disordered" evidence="1">
    <location>
        <begin position="143"/>
        <end position="165"/>
    </location>
</feature>
<organism evidence="2 3">
    <name type="scientific">Paspalum notatum var. saurae</name>
    <dbReference type="NCBI Taxonomy" id="547442"/>
    <lineage>
        <taxon>Eukaryota</taxon>
        <taxon>Viridiplantae</taxon>
        <taxon>Streptophyta</taxon>
        <taxon>Embryophyta</taxon>
        <taxon>Tracheophyta</taxon>
        <taxon>Spermatophyta</taxon>
        <taxon>Magnoliopsida</taxon>
        <taxon>Liliopsida</taxon>
        <taxon>Poales</taxon>
        <taxon>Poaceae</taxon>
        <taxon>PACMAD clade</taxon>
        <taxon>Panicoideae</taxon>
        <taxon>Andropogonodae</taxon>
        <taxon>Paspaleae</taxon>
        <taxon>Paspalinae</taxon>
        <taxon>Paspalum</taxon>
    </lineage>
</organism>
<accession>A0AAQ3TB04</accession>
<feature type="region of interest" description="Disordered" evidence="1">
    <location>
        <begin position="1"/>
        <end position="27"/>
    </location>
</feature>
<proteinExistence type="predicted"/>
<evidence type="ECO:0000313" key="3">
    <source>
        <dbReference type="Proteomes" id="UP001341281"/>
    </source>
</evidence>
<reference evidence="2 3" key="1">
    <citation type="submission" date="2024-02" db="EMBL/GenBank/DDBJ databases">
        <title>High-quality chromosome-scale genome assembly of Pensacola bahiagrass (Paspalum notatum Flugge var. saurae).</title>
        <authorList>
            <person name="Vega J.M."/>
            <person name="Podio M."/>
            <person name="Orjuela J."/>
            <person name="Siena L.A."/>
            <person name="Pessino S.C."/>
            <person name="Combes M.C."/>
            <person name="Mariac C."/>
            <person name="Albertini E."/>
            <person name="Pupilli F."/>
            <person name="Ortiz J.P.A."/>
            <person name="Leblanc O."/>
        </authorList>
    </citation>
    <scope>NUCLEOTIDE SEQUENCE [LARGE SCALE GENOMIC DNA]</scope>
    <source>
        <strain evidence="2">R1</strain>
        <tissue evidence="2">Leaf</tissue>
    </source>
</reference>
<feature type="compositionally biased region" description="Polar residues" evidence="1">
    <location>
        <begin position="15"/>
        <end position="27"/>
    </location>
</feature>
<name>A0AAQ3TB04_PASNO</name>
<evidence type="ECO:0000256" key="1">
    <source>
        <dbReference type="SAM" id="MobiDB-lite"/>
    </source>
</evidence>
<dbReference type="EMBL" id="CP144748">
    <property type="protein sequence ID" value="WVZ70188.1"/>
    <property type="molecule type" value="Genomic_DNA"/>
</dbReference>
<gene>
    <name evidence="2" type="ORF">U9M48_018874</name>
</gene>
<dbReference type="Proteomes" id="UP001341281">
    <property type="component" value="Chromosome 04"/>
</dbReference>
<keyword evidence="3" id="KW-1185">Reference proteome</keyword>
<protein>
    <submittedName>
        <fullName evidence="2">Uncharacterized protein</fullName>
    </submittedName>
</protein>
<feature type="compositionally biased region" description="Low complexity" evidence="1">
    <location>
        <begin position="1"/>
        <end position="14"/>
    </location>
</feature>